<evidence type="ECO:0000313" key="1">
    <source>
        <dbReference type="EMBL" id="MEE4542257.1"/>
    </source>
</evidence>
<dbReference type="SUPFAM" id="SSF52091">
    <property type="entry name" value="SpoIIaa-like"/>
    <property type="match status" value="1"/>
</dbReference>
<dbReference type="Proteomes" id="UP001344658">
    <property type="component" value="Unassembled WGS sequence"/>
</dbReference>
<gene>
    <name evidence="1" type="ORF">V2S66_09830</name>
</gene>
<protein>
    <recommendedName>
        <fullName evidence="3">STAS domain-containing protein</fullName>
    </recommendedName>
</protein>
<dbReference type="InterPro" id="IPR036513">
    <property type="entry name" value="STAS_dom_sf"/>
</dbReference>
<name>A0ABU7PB17_9ACTN</name>
<organism evidence="1 2">
    <name type="scientific">Actinacidiphila polyblastidii</name>
    <dbReference type="NCBI Taxonomy" id="3110430"/>
    <lineage>
        <taxon>Bacteria</taxon>
        <taxon>Bacillati</taxon>
        <taxon>Actinomycetota</taxon>
        <taxon>Actinomycetes</taxon>
        <taxon>Kitasatosporales</taxon>
        <taxon>Streptomycetaceae</taxon>
        <taxon>Actinacidiphila</taxon>
    </lineage>
</organism>
<evidence type="ECO:0008006" key="3">
    <source>
        <dbReference type="Google" id="ProtNLM"/>
    </source>
</evidence>
<dbReference type="Gene3D" id="3.30.750.24">
    <property type="entry name" value="STAS domain"/>
    <property type="match status" value="1"/>
</dbReference>
<dbReference type="RefSeq" id="WP_330794194.1">
    <property type="nucleotide sequence ID" value="NZ_JAZEWV010000006.1"/>
</dbReference>
<evidence type="ECO:0000313" key="2">
    <source>
        <dbReference type="Proteomes" id="UP001344658"/>
    </source>
</evidence>
<accession>A0ABU7PB17</accession>
<comment type="caution">
    <text evidence="1">The sequence shown here is derived from an EMBL/GenBank/DDBJ whole genome shotgun (WGS) entry which is preliminary data.</text>
</comment>
<proteinExistence type="predicted"/>
<sequence>MDILAYRDRSMVVVEVPGIIDMDDQQPVFDALRAEVDRCAEPLIVVRMLDPLVTSAGLHVLDDAHRYARARGIALRVVVHPMAVRVFDVVGLDHLLREE</sequence>
<keyword evidence="2" id="KW-1185">Reference proteome</keyword>
<dbReference type="EMBL" id="JAZEWV010000006">
    <property type="protein sequence ID" value="MEE4542257.1"/>
    <property type="molecule type" value="Genomic_DNA"/>
</dbReference>
<reference evidence="1 2" key="1">
    <citation type="submission" date="2023-12" db="EMBL/GenBank/DDBJ databases">
        <title>Streptomyces sp. V4-01.</title>
        <authorList>
            <person name="Somphong A."/>
            <person name="Phongsopitanun W."/>
        </authorList>
    </citation>
    <scope>NUCLEOTIDE SEQUENCE [LARGE SCALE GENOMIC DNA]</scope>
    <source>
        <strain evidence="1 2">V4-01</strain>
    </source>
</reference>